<dbReference type="InterPro" id="IPR009057">
    <property type="entry name" value="Homeodomain-like_sf"/>
</dbReference>
<evidence type="ECO:0000313" key="6">
    <source>
        <dbReference type="EMBL" id="MFC4265051.1"/>
    </source>
</evidence>
<gene>
    <name evidence="6" type="ORF">ACFOW9_05505</name>
</gene>
<evidence type="ECO:0000256" key="3">
    <source>
        <dbReference type="ARBA" id="ARBA00023163"/>
    </source>
</evidence>
<reference evidence="7" key="1">
    <citation type="journal article" date="2019" name="Int. J. Syst. Evol. Microbiol.">
        <title>The Global Catalogue of Microorganisms (GCM) 10K type strain sequencing project: providing services to taxonomists for standard genome sequencing and annotation.</title>
        <authorList>
            <consortium name="The Broad Institute Genomics Platform"/>
            <consortium name="The Broad Institute Genome Sequencing Center for Infectious Disease"/>
            <person name="Wu L."/>
            <person name="Ma J."/>
        </authorList>
    </citation>
    <scope>NUCLEOTIDE SEQUENCE [LARGE SCALE GENOMIC DNA]</scope>
    <source>
        <strain evidence="7">CGMCC 1.10698</strain>
    </source>
</reference>
<dbReference type="InterPro" id="IPR036271">
    <property type="entry name" value="Tet_transcr_reg_TetR-rel_C_sf"/>
</dbReference>
<dbReference type="SUPFAM" id="SSF46689">
    <property type="entry name" value="Homeodomain-like"/>
    <property type="match status" value="1"/>
</dbReference>
<dbReference type="EMBL" id="JBHSCQ010000005">
    <property type="protein sequence ID" value="MFC4265051.1"/>
    <property type="molecule type" value="Genomic_DNA"/>
</dbReference>
<comment type="caution">
    <text evidence="6">The sequence shown here is derived from an EMBL/GenBank/DDBJ whole genome shotgun (WGS) entry which is preliminary data.</text>
</comment>
<keyword evidence="2 4" id="KW-0238">DNA-binding</keyword>
<dbReference type="PANTHER" id="PTHR30055">
    <property type="entry name" value="HTH-TYPE TRANSCRIPTIONAL REGULATOR RUTR"/>
    <property type="match status" value="1"/>
</dbReference>
<dbReference type="InterPro" id="IPR050109">
    <property type="entry name" value="HTH-type_TetR-like_transc_reg"/>
</dbReference>
<dbReference type="InterPro" id="IPR001647">
    <property type="entry name" value="HTH_TetR"/>
</dbReference>
<evidence type="ECO:0000256" key="2">
    <source>
        <dbReference type="ARBA" id="ARBA00023125"/>
    </source>
</evidence>
<evidence type="ECO:0000313" key="7">
    <source>
        <dbReference type="Proteomes" id="UP001595773"/>
    </source>
</evidence>
<feature type="domain" description="HTH tetR-type" evidence="5">
    <location>
        <begin position="36"/>
        <end position="96"/>
    </location>
</feature>
<dbReference type="PANTHER" id="PTHR30055:SF151">
    <property type="entry name" value="TRANSCRIPTIONAL REGULATORY PROTEIN"/>
    <property type="match status" value="1"/>
</dbReference>
<feature type="DNA-binding region" description="H-T-H motif" evidence="4">
    <location>
        <begin position="59"/>
        <end position="78"/>
    </location>
</feature>
<keyword evidence="3" id="KW-0804">Transcription</keyword>
<name>A0ABV8QXZ5_9MICC</name>
<evidence type="ECO:0000256" key="1">
    <source>
        <dbReference type="ARBA" id="ARBA00023015"/>
    </source>
</evidence>
<evidence type="ECO:0000259" key="5">
    <source>
        <dbReference type="PROSITE" id="PS50977"/>
    </source>
</evidence>
<dbReference type="RefSeq" id="WP_230066667.1">
    <property type="nucleotide sequence ID" value="NZ_BAABLL010000019.1"/>
</dbReference>
<dbReference type="Pfam" id="PF00440">
    <property type="entry name" value="TetR_N"/>
    <property type="match status" value="1"/>
</dbReference>
<dbReference type="Proteomes" id="UP001595773">
    <property type="component" value="Unassembled WGS sequence"/>
</dbReference>
<organism evidence="6 7">
    <name type="scientific">Arthrobacter cryoconiti</name>
    <dbReference type="NCBI Taxonomy" id="748907"/>
    <lineage>
        <taxon>Bacteria</taxon>
        <taxon>Bacillati</taxon>
        <taxon>Actinomycetota</taxon>
        <taxon>Actinomycetes</taxon>
        <taxon>Micrococcales</taxon>
        <taxon>Micrococcaceae</taxon>
        <taxon>Arthrobacter</taxon>
    </lineage>
</organism>
<protein>
    <submittedName>
        <fullName evidence="6">TetR/AcrR family transcriptional regulator</fullName>
    </submittedName>
</protein>
<keyword evidence="1" id="KW-0805">Transcription regulation</keyword>
<evidence type="ECO:0000256" key="4">
    <source>
        <dbReference type="PROSITE-ProRule" id="PRU00335"/>
    </source>
</evidence>
<keyword evidence="7" id="KW-1185">Reference proteome</keyword>
<accession>A0ABV8QXZ5</accession>
<dbReference type="Gene3D" id="1.10.357.10">
    <property type="entry name" value="Tetracycline Repressor, domain 2"/>
    <property type="match status" value="1"/>
</dbReference>
<dbReference type="InterPro" id="IPR004111">
    <property type="entry name" value="Repressor_TetR_C"/>
</dbReference>
<dbReference type="SUPFAM" id="SSF48498">
    <property type="entry name" value="Tetracyclin repressor-like, C-terminal domain"/>
    <property type="match status" value="1"/>
</dbReference>
<dbReference type="Pfam" id="PF02909">
    <property type="entry name" value="TetR_C_1"/>
    <property type="match status" value="1"/>
</dbReference>
<dbReference type="PROSITE" id="PS50977">
    <property type="entry name" value="HTH_TETR_2"/>
    <property type="match status" value="1"/>
</dbReference>
<proteinExistence type="predicted"/>
<sequence>MAKRTTPGDPLSREQWAAQIAAFEEPHGARGARKTPLSIERILDTALQIVEGEGFDALSMRRVATALQTGPASLYAHVRNKGELDDLLIGKLCARVVLPTPDPRQWQRQIIDVCGQLREQFLRYPGISRATLATAPNSLDTLRVSEGMLAILLCAGVPAQSAAWVIDAAYLYVTAYSLESSLRNQPGPELDNRVLDRSETIERLNMLPANSFPYTVAHTHELTAGEGNDRFNFTLGLLFSDSLMSTSLSNQP</sequence>